<accession>A0A6N8EFQ4</accession>
<dbReference type="Proteomes" id="UP000434044">
    <property type="component" value="Unassembled WGS sequence"/>
</dbReference>
<dbReference type="SUPFAM" id="SSF69635">
    <property type="entry name" value="Type III secretory system chaperone-like"/>
    <property type="match status" value="1"/>
</dbReference>
<dbReference type="GO" id="GO:0030254">
    <property type="term" value="P:protein secretion by the type III secretion system"/>
    <property type="evidence" value="ECO:0007669"/>
    <property type="project" value="InterPro"/>
</dbReference>
<organism evidence="1 2">
    <name type="scientific">Allochromatium palmeri</name>
    <dbReference type="NCBI Taxonomy" id="231048"/>
    <lineage>
        <taxon>Bacteria</taxon>
        <taxon>Pseudomonadati</taxon>
        <taxon>Pseudomonadota</taxon>
        <taxon>Gammaproteobacteria</taxon>
        <taxon>Chromatiales</taxon>
        <taxon>Chromatiaceae</taxon>
        <taxon>Allochromatium</taxon>
    </lineage>
</organism>
<dbReference type="AlphaFoldDB" id="A0A6N8EFQ4"/>
<dbReference type="EMBL" id="WNKT01000042">
    <property type="protein sequence ID" value="MTW22491.1"/>
    <property type="molecule type" value="Genomic_DNA"/>
</dbReference>
<sequence>MPASTLEALMTHFAARRHLDPLTADADGGYHLRIDERLDIRLFQSGGQILLESSFGPPLPPEDPPEQLLRMLRLQLTTMSAVEEVLTLNPEDETLMLFRRLPAGRQTLEDFEDALEGFVNQLERWTRELFQPASSAPTAPPIPTLQLFFP</sequence>
<comment type="caution">
    <text evidence="1">The sequence shown here is derived from an EMBL/GenBank/DDBJ whole genome shotgun (WGS) entry which is preliminary data.</text>
</comment>
<dbReference type="Pfam" id="PF05932">
    <property type="entry name" value="CesT"/>
    <property type="match status" value="1"/>
</dbReference>
<dbReference type="Gene3D" id="3.30.1460.10">
    <property type="match status" value="1"/>
</dbReference>
<dbReference type="OrthoDB" id="21620at2"/>
<dbReference type="RefSeq" id="WP_155451054.1">
    <property type="nucleotide sequence ID" value="NZ_WNKT01000042.1"/>
</dbReference>
<proteinExistence type="predicted"/>
<keyword evidence="2" id="KW-1185">Reference proteome</keyword>
<gene>
    <name evidence="1" type="ORF">GJ668_15565</name>
</gene>
<evidence type="ECO:0000313" key="1">
    <source>
        <dbReference type="EMBL" id="MTW22491.1"/>
    </source>
</evidence>
<evidence type="ECO:0000313" key="2">
    <source>
        <dbReference type="Proteomes" id="UP000434044"/>
    </source>
</evidence>
<protein>
    <recommendedName>
        <fullName evidence="3">Type III secretion system chaperone</fullName>
    </recommendedName>
</protein>
<dbReference type="InterPro" id="IPR010261">
    <property type="entry name" value="Tir_chaperone"/>
</dbReference>
<reference evidence="1 2" key="1">
    <citation type="submission" date="2019-11" db="EMBL/GenBank/DDBJ databases">
        <title>Whole-genome sequence of the anaerobic purple sulfur bacterium Allochromatium palmeri DSM 15591.</title>
        <authorList>
            <person name="Kyndt J.A."/>
            <person name="Meyer T.E."/>
        </authorList>
    </citation>
    <scope>NUCLEOTIDE SEQUENCE [LARGE SCALE GENOMIC DNA]</scope>
    <source>
        <strain evidence="1 2">DSM 15591</strain>
    </source>
</reference>
<name>A0A6N8EFQ4_9GAMM</name>
<evidence type="ECO:0008006" key="3">
    <source>
        <dbReference type="Google" id="ProtNLM"/>
    </source>
</evidence>